<evidence type="ECO:0000313" key="2">
    <source>
        <dbReference type="EMBL" id="MPC82277.1"/>
    </source>
</evidence>
<evidence type="ECO:0000256" key="1">
    <source>
        <dbReference type="SAM" id="MobiDB-lite"/>
    </source>
</evidence>
<gene>
    <name evidence="2" type="ORF">E2C01_076934</name>
</gene>
<accession>A0A5B7IKY0</accession>
<keyword evidence="3" id="KW-1185">Reference proteome</keyword>
<sequence>MKIFRHQRKCREKTRKNGTTHKRNGPEKSKTPAETPTPINFSYKVVQIPETAPTPPPRPAPEKTE</sequence>
<name>A0A5B7IKY0_PORTR</name>
<dbReference type="Proteomes" id="UP000324222">
    <property type="component" value="Unassembled WGS sequence"/>
</dbReference>
<dbReference type="EMBL" id="VSRR010059288">
    <property type="protein sequence ID" value="MPC82277.1"/>
    <property type="molecule type" value="Genomic_DNA"/>
</dbReference>
<evidence type="ECO:0000313" key="3">
    <source>
        <dbReference type="Proteomes" id="UP000324222"/>
    </source>
</evidence>
<comment type="caution">
    <text evidence="2">The sequence shown here is derived from an EMBL/GenBank/DDBJ whole genome shotgun (WGS) entry which is preliminary data.</text>
</comment>
<feature type="region of interest" description="Disordered" evidence="1">
    <location>
        <begin position="1"/>
        <end position="65"/>
    </location>
</feature>
<protein>
    <submittedName>
        <fullName evidence="2">Uncharacterized protein</fullName>
    </submittedName>
</protein>
<dbReference type="AlphaFoldDB" id="A0A5B7IKY0"/>
<organism evidence="2 3">
    <name type="scientific">Portunus trituberculatus</name>
    <name type="common">Swimming crab</name>
    <name type="synonym">Neptunus trituberculatus</name>
    <dbReference type="NCBI Taxonomy" id="210409"/>
    <lineage>
        <taxon>Eukaryota</taxon>
        <taxon>Metazoa</taxon>
        <taxon>Ecdysozoa</taxon>
        <taxon>Arthropoda</taxon>
        <taxon>Crustacea</taxon>
        <taxon>Multicrustacea</taxon>
        <taxon>Malacostraca</taxon>
        <taxon>Eumalacostraca</taxon>
        <taxon>Eucarida</taxon>
        <taxon>Decapoda</taxon>
        <taxon>Pleocyemata</taxon>
        <taxon>Brachyura</taxon>
        <taxon>Eubrachyura</taxon>
        <taxon>Portunoidea</taxon>
        <taxon>Portunidae</taxon>
        <taxon>Portuninae</taxon>
        <taxon>Portunus</taxon>
    </lineage>
</organism>
<reference evidence="2 3" key="1">
    <citation type="submission" date="2019-05" db="EMBL/GenBank/DDBJ databases">
        <title>Another draft genome of Portunus trituberculatus and its Hox gene families provides insights of decapod evolution.</title>
        <authorList>
            <person name="Jeong J.-H."/>
            <person name="Song I."/>
            <person name="Kim S."/>
            <person name="Choi T."/>
            <person name="Kim D."/>
            <person name="Ryu S."/>
            <person name="Kim W."/>
        </authorList>
    </citation>
    <scope>NUCLEOTIDE SEQUENCE [LARGE SCALE GENOMIC DNA]</scope>
    <source>
        <tissue evidence="2">Muscle</tissue>
    </source>
</reference>
<feature type="compositionally biased region" description="Basic residues" evidence="1">
    <location>
        <begin position="1"/>
        <end position="23"/>
    </location>
</feature>
<proteinExistence type="predicted"/>